<dbReference type="PROSITE" id="PS51038">
    <property type="entry name" value="BAH"/>
    <property type="match status" value="1"/>
</dbReference>
<dbReference type="OrthoDB" id="336088at2759"/>
<evidence type="ECO:0000259" key="7">
    <source>
        <dbReference type="PROSITE" id="PS51038"/>
    </source>
</evidence>
<dbReference type="InterPro" id="IPR043151">
    <property type="entry name" value="BAH_sf"/>
</dbReference>
<reference evidence="9" key="1">
    <citation type="submission" date="2020-05" db="EMBL/GenBank/DDBJ databases">
        <title>Mycena genomes resolve the evolution of fungal bioluminescence.</title>
        <authorList>
            <person name="Tsai I.J."/>
        </authorList>
    </citation>
    <scope>NUCLEOTIDE SEQUENCE</scope>
    <source>
        <strain evidence="9">171206Taipei</strain>
    </source>
</reference>
<evidence type="ECO:0000256" key="1">
    <source>
        <dbReference type="ARBA" id="ARBA00022723"/>
    </source>
</evidence>
<keyword evidence="1" id="KW-0479">Metal-binding</keyword>
<organism evidence="9 10">
    <name type="scientific">Mycena indigotica</name>
    <dbReference type="NCBI Taxonomy" id="2126181"/>
    <lineage>
        <taxon>Eukaryota</taxon>
        <taxon>Fungi</taxon>
        <taxon>Dikarya</taxon>
        <taxon>Basidiomycota</taxon>
        <taxon>Agaricomycotina</taxon>
        <taxon>Agaricomycetes</taxon>
        <taxon>Agaricomycetidae</taxon>
        <taxon>Agaricales</taxon>
        <taxon>Marasmiineae</taxon>
        <taxon>Mycenaceae</taxon>
        <taxon>Mycena</taxon>
    </lineage>
</organism>
<evidence type="ECO:0000313" key="9">
    <source>
        <dbReference type="EMBL" id="KAF7309944.1"/>
    </source>
</evidence>
<dbReference type="PROSITE" id="PS01359">
    <property type="entry name" value="ZF_PHD_1"/>
    <property type="match status" value="1"/>
</dbReference>
<dbReference type="RefSeq" id="XP_037223394.1">
    <property type="nucleotide sequence ID" value="XM_037360509.1"/>
</dbReference>
<dbReference type="InterPro" id="IPR034732">
    <property type="entry name" value="EPHD"/>
</dbReference>
<keyword evidence="2 4" id="KW-0863">Zinc-finger</keyword>
<dbReference type="Proteomes" id="UP000636479">
    <property type="component" value="Unassembled WGS sequence"/>
</dbReference>
<dbReference type="EMBL" id="JACAZF010000003">
    <property type="protein sequence ID" value="KAF7309944.1"/>
    <property type="molecule type" value="Genomic_DNA"/>
</dbReference>
<dbReference type="Gene3D" id="3.30.40.10">
    <property type="entry name" value="Zinc/RING finger domain, C3HC4 (zinc finger)"/>
    <property type="match status" value="2"/>
</dbReference>
<dbReference type="PANTHER" id="PTHR47672:SF1">
    <property type="entry name" value="E3 UBIQUITIN-PROTEIN LIGASE SNT2"/>
    <property type="match status" value="1"/>
</dbReference>
<dbReference type="SMART" id="SM00439">
    <property type="entry name" value="BAH"/>
    <property type="match status" value="1"/>
</dbReference>
<dbReference type="SUPFAM" id="SSF57903">
    <property type="entry name" value="FYVE/PHD zinc finger"/>
    <property type="match status" value="2"/>
</dbReference>
<dbReference type="SUPFAM" id="SSF46689">
    <property type="entry name" value="Homeodomain-like"/>
    <property type="match status" value="1"/>
</dbReference>
<keyword evidence="3" id="KW-0862">Zinc</keyword>
<comment type="caution">
    <text evidence="9">The sequence shown here is derived from an EMBL/GenBank/DDBJ whole genome shotgun (WGS) entry which is preliminary data.</text>
</comment>
<dbReference type="Gene3D" id="2.30.30.490">
    <property type="match status" value="1"/>
</dbReference>
<protein>
    <submittedName>
        <fullName evidence="9">Zinc finger protein 1</fullName>
    </submittedName>
</protein>
<evidence type="ECO:0000259" key="6">
    <source>
        <dbReference type="PROSITE" id="PS50016"/>
    </source>
</evidence>
<dbReference type="PROSITE" id="PS50016">
    <property type="entry name" value="ZF_PHD_2"/>
    <property type="match status" value="1"/>
</dbReference>
<evidence type="ECO:0000256" key="2">
    <source>
        <dbReference type="ARBA" id="ARBA00022771"/>
    </source>
</evidence>
<dbReference type="GO" id="GO:0003682">
    <property type="term" value="F:chromatin binding"/>
    <property type="evidence" value="ECO:0007669"/>
    <property type="project" value="InterPro"/>
</dbReference>
<dbReference type="SMART" id="SM00249">
    <property type="entry name" value="PHD"/>
    <property type="match status" value="3"/>
</dbReference>
<evidence type="ECO:0000313" key="10">
    <source>
        <dbReference type="Proteomes" id="UP000636479"/>
    </source>
</evidence>
<dbReference type="InterPro" id="IPR001025">
    <property type="entry name" value="BAH_dom"/>
</dbReference>
<dbReference type="InterPro" id="IPR013083">
    <property type="entry name" value="Znf_RING/FYVE/PHD"/>
</dbReference>
<dbReference type="CDD" id="cd15571">
    <property type="entry name" value="ePHD"/>
    <property type="match status" value="1"/>
</dbReference>
<evidence type="ECO:0000259" key="8">
    <source>
        <dbReference type="PROSITE" id="PS51805"/>
    </source>
</evidence>
<dbReference type="Pfam" id="PF13832">
    <property type="entry name" value="zf-HC5HC2H_2"/>
    <property type="match status" value="1"/>
</dbReference>
<dbReference type="Pfam" id="PF00628">
    <property type="entry name" value="PHD"/>
    <property type="match status" value="1"/>
</dbReference>
<feature type="domain" description="BAH" evidence="7">
    <location>
        <begin position="14"/>
        <end position="142"/>
    </location>
</feature>
<dbReference type="InterPro" id="IPR001965">
    <property type="entry name" value="Znf_PHD"/>
</dbReference>
<evidence type="ECO:0000256" key="4">
    <source>
        <dbReference type="PROSITE-ProRule" id="PRU00146"/>
    </source>
</evidence>
<dbReference type="InterPro" id="IPR029617">
    <property type="entry name" value="Snt2"/>
</dbReference>
<dbReference type="PANTHER" id="PTHR47672">
    <property type="entry name" value="E3 UBIQUITIN-PROTEIN LIGASE SNT2"/>
    <property type="match status" value="1"/>
</dbReference>
<dbReference type="GO" id="GO:0048189">
    <property type="term" value="C:Lid2 complex"/>
    <property type="evidence" value="ECO:0007669"/>
    <property type="project" value="TreeGrafter"/>
</dbReference>
<gene>
    <name evidence="9" type="ORF">MIND_00367000</name>
</gene>
<dbReference type="GO" id="GO:0006355">
    <property type="term" value="P:regulation of DNA-templated transcription"/>
    <property type="evidence" value="ECO:0007669"/>
    <property type="project" value="InterPro"/>
</dbReference>
<name>A0A8H6W8T1_9AGAR</name>
<dbReference type="AlphaFoldDB" id="A0A8H6W8T1"/>
<dbReference type="GO" id="GO:0036205">
    <property type="term" value="P:histone catabolic process"/>
    <property type="evidence" value="ECO:0007669"/>
    <property type="project" value="TreeGrafter"/>
</dbReference>
<dbReference type="Gene3D" id="1.10.10.60">
    <property type="entry name" value="Homeodomain-like"/>
    <property type="match status" value="1"/>
</dbReference>
<feature type="domain" description="PHD-type" evidence="8">
    <location>
        <begin position="676"/>
        <end position="809"/>
    </location>
</feature>
<feature type="domain" description="PHD-type" evidence="6">
    <location>
        <begin position="179"/>
        <end position="231"/>
    </location>
</feature>
<dbReference type="Pfam" id="PF01426">
    <property type="entry name" value="BAH"/>
    <property type="match status" value="1"/>
</dbReference>
<dbReference type="GeneID" id="59343025"/>
<proteinExistence type="predicted"/>
<keyword evidence="10" id="KW-1185">Reference proteome</keyword>
<dbReference type="InterPro" id="IPR011011">
    <property type="entry name" value="Znf_FYVE_PHD"/>
</dbReference>
<feature type="region of interest" description="Disordered" evidence="5">
    <location>
        <begin position="236"/>
        <end position="267"/>
    </location>
</feature>
<dbReference type="InterPro" id="IPR009057">
    <property type="entry name" value="Homeodomain-like_sf"/>
</dbReference>
<dbReference type="InterPro" id="IPR019786">
    <property type="entry name" value="Zinc_finger_PHD-type_CS"/>
</dbReference>
<dbReference type="SMART" id="SM00401">
    <property type="entry name" value="ZnF_GATA"/>
    <property type="match status" value="1"/>
</dbReference>
<evidence type="ECO:0000256" key="3">
    <source>
        <dbReference type="ARBA" id="ARBA00022833"/>
    </source>
</evidence>
<evidence type="ECO:0000256" key="5">
    <source>
        <dbReference type="SAM" id="MobiDB-lite"/>
    </source>
</evidence>
<dbReference type="GO" id="GO:0004842">
    <property type="term" value="F:ubiquitin-protein transferase activity"/>
    <property type="evidence" value="ECO:0007669"/>
    <property type="project" value="TreeGrafter"/>
</dbReference>
<feature type="compositionally biased region" description="Basic and acidic residues" evidence="5">
    <location>
        <begin position="577"/>
        <end position="588"/>
    </location>
</feature>
<dbReference type="CDD" id="cd04710">
    <property type="entry name" value="BAH_fungalPHD"/>
    <property type="match status" value="1"/>
</dbReference>
<dbReference type="GO" id="GO:0043565">
    <property type="term" value="F:sequence-specific DNA binding"/>
    <property type="evidence" value="ECO:0007669"/>
    <property type="project" value="InterPro"/>
</dbReference>
<feature type="region of interest" description="Disordered" evidence="5">
    <location>
        <begin position="577"/>
        <end position="615"/>
    </location>
</feature>
<dbReference type="InterPro" id="IPR000679">
    <property type="entry name" value="Znf_GATA"/>
</dbReference>
<sequence length="929" mass="104990">MSETVIPVYLKNGEEVKVNDHVYCSPPWAVRDGTPYSVARIMEFLPPEDAPKGPEGKLCFYSRVRLAWYYRPSDVSDRPVTDSRILLAAIYSEICDINQLRAKCYVVHRDKISDLSGWKKRPDRFYFNRLFDPYIKREFEVIQSVDCRNLPDNIRDTLIERYEYVVVEKEVVPDLTDVLRLCDSCQIWCPSADSVQCDGCKRFFHMGCVQPPLAAKPSRGYGWTCAPCSKRHEEEVDSRDRPLNTGFPRKTNAPAMRGRGRPRKDRLQAEKEEKLDIKHFRMWPFRYFGQHTVAEDTLDPEDLIFPRTAIRLGAKFQALVPDDIVNTEPHAEQDARGGDNTVEVLSAINILSDSEAAEMESCKARLTNDKGLRSSVDWLTEVIHRFSVAALTARPFSTVNMKSPMRLEKWKRTETRYMDKPWGPEEIAAFEDGLAAHGAELRAVREEVPTRSIYEVVRFYGHWKCARLGEENRRILEHGKPVKPPAKQYRSLEEAAAGQHVGPSEDEGSVLHPSKTATCGACRTRESKTWWKAPKGLSTSILCETCGTNWRKYADLNVRPTREESVPVAAVVAKKPAEKVAPPEKREGTPLQGPVAKRARTSTSAQSTPPPALSTAPQLRCMACHKNGPLGKVLQCKRCSFRVHAGVCGAIVGPNSVDSWICDVCKNEELQEAALNSECLVCPRERKGVVKPAVPPNPLPPDSYLHARKPTEGQGWTHVLCSVFMNEITYTDASRLRCVEGLSSIARHRWTTRCSICHQTEGAVIRCSDCNREYHASCAWKQGYKFGFEIQPVKSSRRDTTTMITFKGESGCMGPIVSCKEHQRSKRDMYGLCEMNEGGETALQVYCRAYKQAPVTQAHGLLRKARRLDPLFRLDAYQAEQDDPECFRCRTHFSPAFYPVKTQGENTFACHSCHFLDNVADSAMLVDVH</sequence>
<accession>A0A8H6W8T1</accession>
<dbReference type="InterPro" id="IPR019787">
    <property type="entry name" value="Znf_PHD-finger"/>
</dbReference>
<dbReference type="GO" id="GO:0008270">
    <property type="term" value="F:zinc ion binding"/>
    <property type="evidence" value="ECO:0007669"/>
    <property type="project" value="UniProtKB-KW"/>
</dbReference>
<dbReference type="PROSITE" id="PS51805">
    <property type="entry name" value="EPHD"/>
    <property type="match status" value="1"/>
</dbReference>